<evidence type="ECO:0000313" key="2">
    <source>
        <dbReference type="EMBL" id="ARF74028.1"/>
    </source>
</evidence>
<accession>A0ABC8BW76</accession>
<keyword evidence="3" id="KW-1185">Reference proteome</keyword>
<evidence type="ECO:0000256" key="1">
    <source>
        <dbReference type="SAM" id="MobiDB-lite"/>
    </source>
</evidence>
<protein>
    <recommendedName>
        <fullName evidence="4">AG1 protein</fullName>
    </recommendedName>
</protein>
<dbReference type="Proteomes" id="UP000192251">
    <property type="component" value="Chromosome"/>
</dbReference>
<dbReference type="KEGG" id="kab:B7C62_18590"/>
<feature type="region of interest" description="Disordered" evidence="1">
    <location>
        <begin position="1"/>
        <end position="49"/>
    </location>
</feature>
<evidence type="ECO:0000313" key="3">
    <source>
        <dbReference type="Proteomes" id="UP000192251"/>
    </source>
</evidence>
<evidence type="ECO:0008006" key="4">
    <source>
        <dbReference type="Google" id="ProtNLM"/>
    </source>
</evidence>
<reference evidence="2 3" key="1">
    <citation type="submission" date="2017-04" db="EMBL/GenBank/DDBJ databases">
        <title>The complete genome sequence of Streptomyces albolongus YIM 101047, the producer of novel bafilomycins and novel odoriferous sesquiterpenoids.</title>
        <authorList>
            <person name="Yin M."/>
            <person name="Jiang Y."/>
        </authorList>
    </citation>
    <scope>NUCLEOTIDE SEQUENCE [LARGE SCALE GENOMIC DNA]</scope>
    <source>
        <strain evidence="2 3">YIM 101047</strain>
    </source>
</reference>
<sequence>MAFEDEWQQSKAAAAARLGESMQLNGVPNYDPADPRRGGNSRTDMGAGPGTEDYVVFDDHLGRIGHDAFLLFNDMRAAGKHARKETEAAATSLKSDGFTMGGAIAEVNEVWERQVKTLMQACAHISNHLDYTLESNKAQDELIETDMKAIKASKINDYFT</sequence>
<gene>
    <name evidence="2" type="ORF">B7C62_18590</name>
</gene>
<name>A0ABC8BW76_9ACTN</name>
<organism evidence="2 3">
    <name type="scientific">Kitasatospora albolonga</name>
    <dbReference type="NCBI Taxonomy" id="68173"/>
    <lineage>
        <taxon>Bacteria</taxon>
        <taxon>Bacillati</taxon>
        <taxon>Actinomycetota</taxon>
        <taxon>Actinomycetes</taxon>
        <taxon>Kitasatosporales</taxon>
        <taxon>Streptomycetaceae</taxon>
        <taxon>Kitasatospora</taxon>
    </lineage>
</organism>
<dbReference type="AlphaFoldDB" id="A0ABC8BW76"/>
<proteinExistence type="predicted"/>
<dbReference type="EMBL" id="CP020563">
    <property type="protein sequence ID" value="ARF74028.1"/>
    <property type="molecule type" value="Genomic_DNA"/>
</dbReference>